<sequence>MHSSTISLILAATAGLVASTPTYVDKGVSDVNARTYVDQGVTQADSSSEKKIKRGRFEIIDLGVRDLTPEEMFGTLAERKTTDGISSCGSNWMPVGNADDGNGYNSAVDEYCYHVTHAFDNKPTVIGPGQKHAALVKDGYKLKGGVPAQVDFEIHNKMSDGVHTPDEDNCKTYLKKMSNADSKCYGKNNQDTKGGTWQVGKETISYHGLPSSKTS</sequence>
<evidence type="ECO:0000313" key="2">
    <source>
        <dbReference type="Proteomes" id="UP001497700"/>
    </source>
</evidence>
<proteinExistence type="predicted"/>
<name>A0ACB9YHM8_9PEZI</name>
<keyword evidence="2" id="KW-1185">Reference proteome</keyword>
<protein>
    <submittedName>
        <fullName evidence="1">Uncharacterized protein</fullName>
    </submittedName>
</protein>
<comment type="caution">
    <text evidence="1">The sequence shown here is derived from an EMBL/GenBank/DDBJ whole genome shotgun (WGS) entry which is preliminary data.</text>
</comment>
<accession>A0ACB9YHM8</accession>
<evidence type="ECO:0000313" key="1">
    <source>
        <dbReference type="EMBL" id="KAI4858922.1"/>
    </source>
</evidence>
<dbReference type="EMBL" id="MU393673">
    <property type="protein sequence ID" value="KAI4858922.1"/>
    <property type="molecule type" value="Genomic_DNA"/>
</dbReference>
<organism evidence="1 2">
    <name type="scientific">Hypoxylon rubiginosum</name>
    <dbReference type="NCBI Taxonomy" id="110542"/>
    <lineage>
        <taxon>Eukaryota</taxon>
        <taxon>Fungi</taxon>
        <taxon>Dikarya</taxon>
        <taxon>Ascomycota</taxon>
        <taxon>Pezizomycotina</taxon>
        <taxon>Sordariomycetes</taxon>
        <taxon>Xylariomycetidae</taxon>
        <taxon>Xylariales</taxon>
        <taxon>Hypoxylaceae</taxon>
        <taxon>Hypoxylon</taxon>
    </lineage>
</organism>
<gene>
    <name evidence="1" type="ORF">F4820DRAFT_441289</name>
</gene>
<dbReference type="Proteomes" id="UP001497700">
    <property type="component" value="Unassembled WGS sequence"/>
</dbReference>
<reference evidence="1 2" key="1">
    <citation type="journal article" date="2022" name="New Phytol.">
        <title>Ecological generalism drives hyperdiversity of secondary metabolite gene clusters in xylarialean endophytes.</title>
        <authorList>
            <person name="Franco M.E.E."/>
            <person name="Wisecaver J.H."/>
            <person name="Arnold A.E."/>
            <person name="Ju Y.M."/>
            <person name="Slot J.C."/>
            <person name="Ahrendt S."/>
            <person name="Moore L.P."/>
            <person name="Eastman K.E."/>
            <person name="Scott K."/>
            <person name="Konkel Z."/>
            <person name="Mondo S.J."/>
            <person name="Kuo A."/>
            <person name="Hayes R.D."/>
            <person name="Haridas S."/>
            <person name="Andreopoulos B."/>
            <person name="Riley R."/>
            <person name="LaButti K."/>
            <person name="Pangilinan J."/>
            <person name="Lipzen A."/>
            <person name="Amirebrahimi M."/>
            <person name="Yan J."/>
            <person name="Adam C."/>
            <person name="Keymanesh K."/>
            <person name="Ng V."/>
            <person name="Louie K."/>
            <person name="Northen T."/>
            <person name="Drula E."/>
            <person name="Henrissat B."/>
            <person name="Hsieh H.M."/>
            <person name="Youens-Clark K."/>
            <person name="Lutzoni F."/>
            <person name="Miadlikowska J."/>
            <person name="Eastwood D.C."/>
            <person name="Hamelin R.C."/>
            <person name="Grigoriev I.V."/>
            <person name="U'Ren J.M."/>
        </authorList>
    </citation>
    <scope>NUCLEOTIDE SEQUENCE [LARGE SCALE GENOMIC DNA]</scope>
    <source>
        <strain evidence="1 2">CBS 119005</strain>
    </source>
</reference>